<gene>
    <name evidence="2" type="ORF">HETSPECPRED_000036</name>
</gene>
<dbReference type="Pfam" id="PF01177">
    <property type="entry name" value="Asp_Glu_race"/>
    <property type="match status" value="1"/>
</dbReference>
<dbReference type="Proteomes" id="UP000664521">
    <property type="component" value="Unassembled WGS sequence"/>
</dbReference>
<comment type="similarity">
    <text evidence="1">Belongs to the HyuE racemase family.</text>
</comment>
<comment type="caution">
    <text evidence="2">The sequence shown here is derived from an EMBL/GenBank/DDBJ whole genome shotgun (WGS) entry which is preliminary data.</text>
</comment>
<dbReference type="OrthoDB" id="412018at2759"/>
<dbReference type="InterPro" id="IPR053714">
    <property type="entry name" value="Iso_Racemase_Enz_sf"/>
</dbReference>
<reference evidence="2" key="1">
    <citation type="submission" date="2021-03" db="EMBL/GenBank/DDBJ databases">
        <authorList>
            <person name="Tagirdzhanova G."/>
        </authorList>
    </citation>
    <scope>NUCLEOTIDE SEQUENCE</scope>
</reference>
<name>A0A8H3I711_9LECA</name>
<accession>A0A8H3I711</accession>
<dbReference type="AlphaFoldDB" id="A0A8H3I711"/>
<evidence type="ECO:0008006" key="4">
    <source>
        <dbReference type="Google" id="ProtNLM"/>
    </source>
</evidence>
<sequence length="242" mass="25605">MSPVRILIINPNSNTSMTDGLRTPIEDLAYNNTTYTYHTAPSPSPASINDLSTASQSSTITLPTILPLIPTHDAFLVACYSPHPLVHALKAHTRKPVLGIFEASVSTAISLLGNGERFGIVSTGEVWREILSTALREEVLGPERARAVFAGVVTLGVSAGELHEDGEEGEVKRKVQAATGRLIADDGGGEGRVSVVVLGCAGMAGMEEWVREKVKKRGVDVRVVDGVKAGVGILQGLVRGNF</sequence>
<dbReference type="InterPro" id="IPR015942">
    <property type="entry name" value="Asp/Glu/hydantoin_racemase"/>
</dbReference>
<dbReference type="PANTHER" id="PTHR28047">
    <property type="entry name" value="PROTEIN DCG1"/>
    <property type="match status" value="1"/>
</dbReference>
<keyword evidence="3" id="KW-1185">Reference proteome</keyword>
<dbReference type="EMBL" id="CAJPDS010000001">
    <property type="protein sequence ID" value="CAF9902859.1"/>
    <property type="molecule type" value="Genomic_DNA"/>
</dbReference>
<proteinExistence type="inferred from homology"/>
<protein>
    <recommendedName>
        <fullName evidence="4">DCG1-like protein</fullName>
    </recommendedName>
</protein>
<evidence type="ECO:0000256" key="1">
    <source>
        <dbReference type="ARBA" id="ARBA00038414"/>
    </source>
</evidence>
<dbReference type="Gene3D" id="3.40.50.12500">
    <property type="match status" value="1"/>
</dbReference>
<dbReference type="PANTHER" id="PTHR28047:SF5">
    <property type="entry name" value="PROTEIN DCG1"/>
    <property type="match status" value="1"/>
</dbReference>
<dbReference type="InterPro" id="IPR052186">
    <property type="entry name" value="Hydantoin_racemase-like"/>
</dbReference>
<dbReference type="GO" id="GO:0047661">
    <property type="term" value="F:amino-acid racemase activity"/>
    <property type="evidence" value="ECO:0007669"/>
    <property type="project" value="InterPro"/>
</dbReference>
<organism evidence="2 3">
    <name type="scientific">Heterodermia speciosa</name>
    <dbReference type="NCBI Taxonomy" id="116794"/>
    <lineage>
        <taxon>Eukaryota</taxon>
        <taxon>Fungi</taxon>
        <taxon>Dikarya</taxon>
        <taxon>Ascomycota</taxon>
        <taxon>Pezizomycotina</taxon>
        <taxon>Lecanoromycetes</taxon>
        <taxon>OSLEUM clade</taxon>
        <taxon>Lecanoromycetidae</taxon>
        <taxon>Caliciales</taxon>
        <taxon>Physciaceae</taxon>
        <taxon>Heterodermia</taxon>
    </lineage>
</organism>
<evidence type="ECO:0000313" key="3">
    <source>
        <dbReference type="Proteomes" id="UP000664521"/>
    </source>
</evidence>
<evidence type="ECO:0000313" key="2">
    <source>
        <dbReference type="EMBL" id="CAF9902859.1"/>
    </source>
</evidence>